<dbReference type="InterPro" id="IPR050495">
    <property type="entry name" value="ATG22/LtaA_families"/>
</dbReference>
<evidence type="ECO:0000256" key="8">
    <source>
        <dbReference type="RuleBase" id="RU363073"/>
    </source>
</evidence>
<evidence type="ECO:0000256" key="3">
    <source>
        <dbReference type="ARBA" id="ARBA00022448"/>
    </source>
</evidence>
<accession>A0A395J9I3</accession>
<keyword evidence="8" id="KW-0029">Amino-acid transport</keyword>
<dbReference type="GO" id="GO:0006914">
    <property type="term" value="P:autophagy"/>
    <property type="evidence" value="ECO:0007669"/>
    <property type="project" value="UniProtKB-KW"/>
</dbReference>
<dbReference type="AlphaFoldDB" id="A0A395J9I3"/>
<dbReference type="InterPro" id="IPR036259">
    <property type="entry name" value="MFS_trans_sf"/>
</dbReference>
<comment type="similarity">
    <text evidence="2 8">Belongs to the ATG22 family.</text>
</comment>
<keyword evidence="3 8" id="KW-0813">Transport</keyword>
<feature type="transmembrane region" description="Helical" evidence="8">
    <location>
        <begin position="41"/>
        <end position="65"/>
    </location>
</feature>
<dbReference type="EMBL" id="QKRW01000001">
    <property type="protein sequence ID" value="RAL68784.1"/>
    <property type="molecule type" value="Genomic_DNA"/>
</dbReference>
<keyword evidence="11" id="KW-1185">Reference proteome</keyword>
<dbReference type="InterPro" id="IPR024671">
    <property type="entry name" value="Atg22-like"/>
</dbReference>
<sequence length="251" mass="29013">MVYSGKETTWAASTQRRQLLTFGFKQTYFAGKQVWKLKQTFFYLIAFFLLADGVATLLTLVSIAQTQVVEFSATDNTYLIMVQGGSTTVGVFGAYYLQEKFRIRTKTMLQFCKLWLCTYCSLGNDRYLDDEIRISHEWEFWLFQAQYGVTLGAQFPYGQAFMAELVPKEESICSSVFWVLYQKDRMDWTNCVNINIRSTVAIFWISETKSRVECAEYLEREKMDLQKVKDDEPNTGRSASTESSRGLDKSS</sequence>
<keyword evidence="6 8" id="KW-0072">Autophagy</keyword>
<dbReference type="PANTHER" id="PTHR23519:SF5">
    <property type="entry name" value="AUTOPHAGY-RELATED PROTEIN"/>
    <property type="match status" value="1"/>
</dbReference>
<feature type="transmembrane region" description="Helical" evidence="8">
    <location>
        <begin position="77"/>
        <end position="97"/>
    </location>
</feature>
<dbReference type="GO" id="GO:0006865">
    <property type="term" value="P:amino acid transport"/>
    <property type="evidence" value="ECO:0007669"/>
    <property type="project" value="UniProtKB-KW"/>
</dbReference>
<dbReference type="Proteomes" id="UP000249056">
    <property type="component" value="Unassembled WGS sequence"/>
</dbReference>
<proteinExistence type="inferred from homology"/>
<keyword evidence="7 8" id="KW-0472">Membrane</keyword>
<dbReference type="OrthoDB" id="42657at2759"/>
<comment type="caution">
    <text evidence="10">The sequence shown here is derived from an EMBL/GenBank/DDBJ whole genome shotgun (WGS) entry which is preliminary data.</text>
</comment>
<keyword evidence="8" id="KW-0926">Vacuole</keyword>
<dbReference type="GO" id="GO:0005774">
    <property type="term" value="C:vacuolar membrane"/>
    <property type="evidence" value="ECO:0007669"/>
    <property type="project" value="UniProtKB-SubCell"/>
</dbReference>
<keyword evidence="4 8" id="KW-0812">Transmembrane</keyword>
<evidence type="ECO:0000256" key="5">
    <source>
        <dbReference type="ARBA" id="ARBA00022989"/>
    </source>
</evidence>
<evidence type="ECO:0000256" key="6">
    <source>
        <dbReference type="ARBA" id="ARBA00023006"/>
    </source>
</evidence>
<evidence type="ECO:0000256" key="7">
    <source>
        <dbReference type="ARBA" id="ARBA00023136"/>
    </source>
</evidence>
<evidence type="ECO:0000256" key="9">
    <source>
        <dbReference type="SAM" id="MobiDB-lite"/>
    </source>
</evidence>
<evidence type="ECO:0000256" key="2">
    <source>
        <dbReference type="ARBA" id="ARBA00006978"/>
    </source>
</evidence>
<evidence type="ECO:0000313" key="10">
    <source>
        <dbReference type="EMBL" id="RAL68784.1"/>
    </source>
</evidence>
<comment type="subcellular location">
    <subcellularLocation>
        <location evidence="1 8">Vacuole membrane</location>
        <topology evidence="1 8">Multi-pass membrane protein</topology>
    </subcellularLocation>
</comment>
<reference evidence="10 11" key="1">
    <citation type="submission" date="2018-06" db="EMBL/GenBank/DDBJ databases">
        <title>Genome Sequence of the Brown Rot Fungal Pathogen Monilinia fructigena.</title>
        <authorList>
            <person name="Landi L."/>
            <person name="De Miccolis Angelini R.M."/>
            <person name="Pollastro S."/>
            <person name="Abate D."/>
            <person name="Faretra F."/>
            <person name="Romanazzi G."/>
        </authorList>
    </citation>
    <scope>NUCLEOTIDE SEQUENCE [LARGE SCALE GENOMIC DNA]</scope>
    <source>
        <strain evidence="10 11">Mfrg269</strain>
    </source>
</reference>
<dbReference type="SUPFAM" id="SSF103473">
    <property type="entry name" value="MFS general substrate transporter"/>
    <property type="match status" value="1"/>
</dbReference>
<organism evidence="10 11">
    <name type="scientific">Monilinia fructigena</name>
    <dbReference type="NCBI Taxonomy" id="38457"/>
    <lineage>
        <taxon>Eukaryota</taxon>
        <taxon>Fungi</taxon>
        <taxon>Dikarya</taxon>
        <taxon>Ascomycota</taxon>
        <taxon>Pezizomycotina</taxon>
        <taxon>Leotiomycetes</taxon>
        <taxon>Helotiales</taxon>
        <taxon>Sclerotiniaceae</taxon>
        <taxon>Monilinia</taxon>
    </lineage>
</organism>
<dbReference type="Pfam" id="PF11700">
    <property type="entry name" value="ATG22"/>
    <property type="match status" value="1"/>
</dbReference>
<comment type="function">
    <text evidence="8">Vacuolar effluxer which mediate the efflux of amino acids resulting from autophagic degradation. The release of autophagic amino acids allows the maintenance of protein synthesis and viability during nitrogen starvation.</text>
</comment>
<feature type="region of interest" description="Disordered" evidence="9">
    <location>
        <begin position="226"/>
        <end position="251"/>
    </location>
</feature>
<protein>
    <recommendedName>
        <fullName evidence="8">Autophagy-related protein</fullName>
    </recommendedName>
</protein>
<evidence type="ECO:0000256" key="4">
    <source>
        <dbReference type="ARBA" id="ARBA00022692"/>
    </source>
</evidence>
<name>A0A395J9I3_9HELO</name>
<dbReference type="PANTHER" id="PTHR23519">
    <property type="entry name" value="AUTOPHAGY-RELATED PROTEIN 22"/>
    <property type="match status" value="1"/>
</dbReference>
<keyword evidence="5 8" id="KW-1133">Transmembrane helix</keyword>
<feature type="compositionally biased region" description="Polar residues" evidence="9">
    <location>
        <begin position="235"/>
        <end position="244"/>
    </location>
</feature>
<evidence type="ECO:0000256" key="1">
    <source>
        <dbReference type="ARBA" id="ARBA00004128"/>
    </source>
</evidence>
<evidence type="ECO:0000313" key="11">
    <source>
        <dbReference type="Proteomes" id="UP000249056"/>
    </source>
</evidence>
<comment type="caution">
    <text evidence="8">Lacks conserved residue(s) required for the propagation of feature annotation.</text>
</comment>
<gene>
    <name evidence="10" type="ORF">DID88_007475</name>
</gene>